<dbReference type="STRING" id="230819.A0A5C3L7Z7"/>
<gene>
    <name evidence="2" type="ORF">FA15DRAFT_583587</name>
</gene>
<sequence>TNSQNDALLHKLVHTTLLSGSLAPELNMSSGQRRKAMAGRLMELVGDVKLGKGERHLRKEEHNRAAKNVRDGIAQKQRERQKQELESAKNLGNYHPALKGLFEDDSSSSTPKPRTRGLKMGVGKFKGGVLTLSKDEIEKVNGPASRQSNRGHPYRRR</sequence>
<accession>A0A5C3L7Z7</accession>
<dbReference type="OrthoDB" id="5556956at2759"/>
<feature type="compositionally biased region" description="Basic and acidic residues" evidence="1">
    <location>
        <begin position="53"/>
        <end position="70"/>
    </location>
</feature>
<feature type="region of interest" description="Disordered" evidence="1">
    <location>
        <begin position="53"/>
        <end position="122"/>
    </location>
</feature>
<dbReference type="Proteomes" id="UP000307440">
    <property type="component" value="Unassembled WGS sequence"/>
</dbReference>
<feature type="region of interest" description="Disordered" evidence="1">
    <location>
        <begin position="136"/>
        <end position="157"/>
    </location>
</feature>
<name>A0A5C3L7Z7_COPMA</name>
<proteinExistence type="predicted"/>
<dbReference type="GO" id="GO:0000462">
    <property type="term" value="P:maturation of SSU-rRNA from tricistronic rRNA transcript (SSU-rRNA, 5.8S rRNA, LSU-rRNA)"/>
    <property type="evidence" value="ECO:0007669"/>
    <property type="project" value="TreeGrafter"/>
</dbReference>
<dbReference type="InterPro" id="IPR053030">
    <property type="entry name" value="Ribosomal_biogenesis_FAF1-like"/>
</dbReference>
<evidence type="ECO:0000313" key="3">
    <source>
        <dbReference type="Proteomes" id="UP000307440"/>
    </source>
</evidence>
<evidence type="ECO:0000256" key="1">
    <source>
        <dbReference type="SAM" id="MobiDB-lite"/>
    </source>
</evidence>
<dbReference type="PANTHER" id="PTHR28096">
    <property type="entry name" value="PROTEIN FAF1"/>
    <property type="match status" value="1"/>
</dbReference>
<keyword evidence="3" id="KW-1185">Reference proteome</keyword>
<reference evidence="2 3" key="1">
    <citation type="journal article" date="2019" name="Nat. Ecol. Evol.">
        <title>Megaphylogeny resolves global patterns of mushroom evolution.</title>
        <authorList>
            <person name="Varga T."/>
            <person name="Krizsan K."/>
            <person name="Foldi C."/>
            <person name="Dima B."/>
            <person name="Sanchez-Garcia M."/>
            <person name="Sanchez-Ramirez S."/>
            <person name="Szollosi G.J."/>
            <person name="Szarkandi J.G."/>
            <person name="Papp V."/>
            <person name="Albert L."/>
            <person name="Andreopoulos W."/>
            <person name="Angelini C."/>
            <person name="Antonin V."/>
            <person name="Barry K.W."/>
            <person name="Bougher N.L."/>
            <person name="Buchanan P."/>
            <person name="Buyck B."/>
            <person name="Bense V."/>
            <person name="Catcheside P."/>
            <person name="Chovatia M."/>
            <person name="Cooper J."/>
            <person name="Damon W."/>
            <person name="Desjardin D."/>
            <person name="Finy P."/>
            <person name="Geml J."/>
            <person name="Haridas S."/>
            <person name="Hughes K."/>
            <person name="Justo A."/>
            <person name="Karasinski D."/>
            <person name="Kautmanova I."/>
            <person name="Kiss B."/>
            <person name="Kocsube S."/>
            <person name="Kotiranta H."/>
            <person name="LaButti K.M."/>
            <person name="Lechner B.E."/>
            <person name="Liimatainen K."/>
            <person name="Lipzen A."/>
            <person name="Lukacs Z."/>
            <person name="Mihaltcheva S."/>
            <person name="Morgado L.N."/>
            <person name="Niskanen T."/>
            <person name="Noordeloos M.E."/>
            <person name="Ohm R.A."/>
            <person name="Ortiz-Santana B."/>
            <person name="Ovrebo C."/>
            <person name="Racz N."/>
            <person name="Riley R."/>
            <person name="Savchenko A."/>
            <person name="Shiryaev A."/>
            <person name="Soop K."/>
            <person name="Spirin V."/>
            <person name="Szebenyi C."/>
            <person name="Tomsovsky M."/>
            <person name="Tulloss R.E."/>
            <person name="Uehling J."/>
            <person name="Grigoriev I.V."/>
            <person name="Vagvolgyi C."/>
            <person name="Papp T."/>
            <person name="Martin F.M."/>
            <person name="Miettinen O."/>
            <person name="Hibbett D.S."/>
            <person name="Nagy L.G."/>
        </authorList>
    </citation>
    <scope>NUCLEOTIDE SEQUENCE [LARGE SCALE GENOMIC DNA]</scope>
    <source>
        <strain evidence="2 3">CBS 121175</strain>
    </source>
</reference>
<dbReference type="GO" id="GO:0005730">
    <property type="term" value="C:nucleolus"/>
    <property type="evidence" value="ECO:0007669"/>
    <property type="project" value="TreeGrafter"/>
</dbReference>
<feature type="compositionally biased region" description="Basic and acidic residues" evidence="1">
    <location>
        <begin position="76"/>
        <end position="87"/>
    </location>
</feature>
<evidence type="ECO:0000313" key="2">
    <source>
        <dbReference type="EMBL" id="TFK28815.1"/>
    </source>
</evidence>
<organism evidence="2 3">
    <name type="scientific">Coprinopsis marcescibilis</name>
    <name type="common">Agaric fungus</name>
    <name type="synonym">Psathyrella marcescibilis</name>
    <dbReference type="NCBI Taxonomy" id="230819"/>
    <lineage>
        <taxon>Eukaryota</taxon>
        <taxon>Fungi</taxon>
        <taxon>Dikarya</taxon>
        <taxon>Basidiomycota</taxon>
        <taxon>Agaricomycotina</taxon>
        <taxon>Agaricomycetes</taxon>
        <taxon>Agaricomycetidae</taxon>
        <taxon>Agaricales</taxon>
        <taxon>Agaricineae</taxon>
        <taxon>Psathyrellaceae</taxon>
        <taxon>Coprinopsis</taxon>
    </lineage>
</organism>
<dbReference type="EMBL" id="ML210153">
    <property type="protein sequence ID" value="TFK28815.1"/>
    <property type="molecule type" value="Genomic_DNA"/>
</dbReference>
<dbReference type="PANTHER" id="PTHR28096:SF1">
    <property type="entry name" value="PROTEIN FAF1"/>
    <property type="match status" value="1"/>
</dbReference>
<feature type="non-terminal residue" evidence="2">
    <location>
        <position position="1"/>
    </location>
</feature>
<dbReference type="AlphaFoldDB" id="A0A5C3L7Z7"/>
<protein>
    <submittedName>
        <fullName evidence="2">Uncharacterized protein</fullName>
    </submittedName>
</protein>